<keyword evidence="4" id="KW-1134">Transmembrane beta strand</keyword>
<evidence type="ECO:0000256" key="8">
    <source>
        <dbReference type="ARBA" id="ARBA00023114"/>
    </source>
</evidence>
<keyword evidence="9" id="KW-0472">Membrane</keyword>
<dbReference type="PANTHER" id="PTHR34501">
    <property type="entry name" value="PROTEIN YDDL-RELATED"/>
    <property type="match status" value="1"/>
</dbReference>
<evidence type="ECO:0000313" key="14">
    <source>
        <dbReference type="Proteomes" id="UP000501939"/>
    </source>
</evidence>
<feature type="domain" description="Porin" evidence="12">
    <location>
        <begin position="12"/>
        <end position="348"/>
    </location>
</feature>
<dbReference type="GO" id="GO:0046930">
    <property type="term" value="C:pore complex"/>
    <property type="evidence" value="ECO:0007669"/>
    <property type="project" value="UniProtKB-KW"/>
</dbReference>
<feature type="signal peptide" evidence="11">
    <location>
        <begin position="1"/>
        <end position="20"/>
    </location>
</feature>
<evidence type="ECO:0000256" key="3">
    <source>
        <dbReference type="ARBA" id="ARBA00022448"/>
    </source>
</evidence>
<dbReference type="AlphaFoldDB" id="A0A6G8S1T1"/>
<dbReference type="EMBL" id="CP049916">
    <property type="protein sequence ID" value="QIO08074.1"/>
    <property type="molecule type" value="Genomic_DNA"/>
</dbReference>
<keyword evidence="8" id="KW-0626">Porin</keyword>
<dbReference type="InterPro" id="IPR033900">
    <property type="entry name" value="Gram_neg_porin_domain"/>
</dbReference>
<dbReference type="PANTHER" id="PTHR34501:SF9">
    <property type="entry name" value="MAJOR OUTER MEMBRANE PROTEIN P.IA"/>
    <property type="match status" value="1"/>
</dbReference>
<keyword evidence="10" id="KW-0998">Cell outer membrane</keyword>
<evidence type="ECO:0000256" key="10">
    <source>
        <dbReference type="ARBA" id="ARBA00023237"/>
    </source>
</evidence>
<comment type="subunit">
    <text evidence="2">Homotrimer.</text>
</comment>
<dbReference type="KEGG" id="alj:G8D99_02900"/>
<keyword evidence="3" id="KW-0813">Transport</keyword>
<dbReference type="RefSeq" id="WP_166322469.1">
    <property type="nucleotide sequence ID" value="NZ_CP049916.1"/>
</dbReference>
<evidence type="ECO:0000256" key="9">
    <source>
        <dbReference type="ARBA" id="ARBA00023136"/>
    </source>
</evidence>
<dbReference type="CDD" id="cd00342">
    <property type="entry name" value="gram_neg_porins"/>
    <property type="match status" value="1"/>
</dbReference>
<evidence type="ECO:0000256" key="1">
    <source>
        <dbReference type="ARBA" id="ARBA00004571"/>
    </source>
</evidence>
<evidence type="ECO:0000256" key="4">
    <source>
        <dbReference type="ARBA" id="ARBA00022452"/>
    </source>
</evidence>
<evidence type="ECO:0000259" key="12">
    <source>
        <dbReference type="Pfam" id="PF13609"/>
    </source>
</evidence>
<name>A0A6G8S1T1_9GAMM</name>
<sequence>MKSKITLSLISALLASPAFAMPQPYGKIDLSVDYMPRDNHLNKDDHHVQFNSNNTLFGIKGEEKLNQRFSVMYQSEWTFILKRNGNETFTPRNQLIGIQDKQLGTLKYGKNDTPLKQLGVIVDSYNHAVENNADMQGIMGGENRIDNTLTYESPAFKVADAKINATLMLPIGPSDHIEKSKGGAKVAGKDIGRTFSGSIIYKAPVVTAGLAYDYAIPTNFLRKGYITAIDTETSTSGAFAAANTIRAIAKVDLDNGLSLRGLYQNAEVNQEKGNSANAVNIDQANSWLVGVEYQLPQAKKWTLKAQYTQTNTNMKNGQEDRDIWQVMGGADYAFSKNLRAYGYAGYLTLEQGAKEDNQLLIGQAVEWKF</sequence>
<comment type="subcellular location">
    <subcellularLocation>
        <location evidence="1">Cell outer membrane</location>
        <topology evidence="1">Multi-pass membrane protein</topology>
    </subcellularLocation>
</comment>
<dbReference type="SUPFAM" id="SSF56935">
    <property type="entry name" value="Porins"/>
    <property type="match status" value="1"/>
</dbReference>
<proteinExistence type="predicted"/>
<dbReference type="Proteomes" id="UP000501939">
    <property type="component" value="Chromosome"/>
</dbReference>
<keyword evidence="14" id="KW-1185">Reference proteome</keyword>
<evidence type="ECO:0000256" key="6">
    <source>
        <dbReference type="ARBA" id="ARBA00022729"/>
    </source>
</evidence>
<dbReference type="GO" id="GO:0009279">
    <property type="term" value="C:cell outer membrane"/>
    <property type="evidence" value="ECO:0007669"/>
    <property type="project" value="UniProtKB-SubCell"/>
</dbReference>
<dbReference type="GO" id="GO:0006811">
    <property type="term" value="P:monoatomic ion transport"/>
    <property type="evidence" value="ECO:0007669"/>
    <property type="project" value="UniProtKB-KW"/>
</dbReference>
<organism evidence="13 14">
    <name type="scientific">Acinetobacter lanii</name>
    <dbReference type="NCBI Taxonomy" id="2715163"/>
    <lineage>
        <taxon>Bacteria</taxon>
        <taxon>Pseudomonadati</taxon>
        <taxon>Pseudomonadota</taxon>
        <taxon>Gammaproteobacteria</taxon>
        <taxon>Moraxellales</taxon>
        <taxon>Moraxellaceae</taxon>
        <taxon>Acinetobacter</taxon>
    </lineage>
</organism>
<dbReference type="Pfam" id="PF13609">
    <property type="entry name" value="Porin_4"/>
    <property type="match status" value="1"/>
</dbReference>
<evidence type="ECO:0000256" key="2">
    <source>
        <dbReference type="ARBA" id="ARBA00011233"/>
    </source>
</evidence>
<feature type="chain" id="PRO_5026198476" evidence="11">
    <location>
        <begin position="21"/>
        <end position="369"/>
    </location>
</feature>
<dbReference type="GO" id="GO:0015288">
    <property type="term" value="F:porin activity"/>
    <property type="evidence" value="ECO:0007669"/>
    <property type="project" value="UniProtKB-KW"/>
</dbReference>
<accession>A0A6G8S1T1</accession>
<evidence type="ECO:0000256" key="7">
    <source>
        <dbReference type="ARBA" id="ARBA00023065"/>
    </source>
</evidence>
<dbReference type="Gene3D" id="2.40.160.10">
    <property type="entry name" value="Porin"/>
    <property type="match status" value="1"/>
</dbReference>
<dbReference type="InterPro" id="IPR050298">
    <property type="entry name" value="Gram-neg_bact_OMP"/>
</dbReference>
<keyword evidence="7" id="KW-0406">Ion transport</keyword>
<keyword evidence="6 11" id="KW-0732">Signal</keyword>
<dbReference type="InterPro" id="IPR023614">
    <property type="entry name" value="Porin_dom_sf"/>
</dbReference>
<keyword evidence="5" id="KW-0812">Transmembrane</keyword>
<evidence type="ECO:0000256" key="5">
    <source>
        <dbReference type="ARBA" id="ARBA00022692"/>
    </source>
</evidence>
<protein>
    <submittedName>
        <fullName evidence="13">Porin</fullName>
    </submittedName>
</protein>
<gene>
    <name evidence="13" type="ORF">G8D99_02900</name>
</gene>
<evidence type="ECO:0000256" key="11">
    <source>
        <dbReference type="SAM" id="SignalP"/>
    </source>
</evidence>
<evidence type="ECO:0000313" key="13">
    <source>
        <dbReference type="EMBL" id="QIO08074.1"/>
    </source>
</evidence>
<reference evidence="13 14" key="1">
    <citation type="submission" date="2020-03" db="EMBL/GenBank/DDBJ databases">
        <authorList>
            <person name="Zhu W."/>
        </authorList>
    </citation>
    <scope>NUCLEOTIDE SEQUENCE [LARGE SCALE GENOMIC DNA]</scope>
    <source>
        <strain evidence="13 14">185</strain>
    </source>
</reference>